<dbReference type="AlphaFoldDB" id="M0APW5"/>
<dbReference type="PATRIC" id="fig|29540.5.peg.2240"/>
<dbReference type="RefSeq" id="WP_006109242.1">
    <property type="nucleotide sequence ID" value="NZ_AOIO01000029.1"/>
</dbReference>
<protein>
    <submittedName>
        <fullName evidence="2">Uncharacterized protein</fullName>
    </submittedName>
</protein>
<evidence type="ECO:0000313" key="2">
    <source>
        <dbReference type="EMBL" id="ELZ00766.1"/>
    </source>
</evidence>
<gene>
    <name evidence="2" type="ORF">C481_11045</name>
</gene>
<dbReference type="EMBL" id="AOIO01000029">
    <property type="protein sequence ID" value="ELZ00766.1"/>
    <property type="molecule type" value="Genomic_DNA"/>
</dbReference>
<evidence type="ECO:0000256" key="1">
    <source>
        <dbReference type="SAM" id="MobiDB-lite"/>
    </source>
</evidence>
<dbReference type="STRING" id="29540.C481_11045"/>
<accession>M0APW5</accession>
<proteinExistence type="predicted"/>
<dbReference type="Proteomes" id="UP000011554">
    <property type="component" value="Unassembled WGS sequence"/>
</dbReference>
<comment type="caution">
    <text evidence="2">The sequence shown here is derived from an EMBL/GenBank/DDBJ whole genome shotgun (WGS) entry which is preliminary data.</text>
</comment>
<feature type="compositionally biased region" description="Polar residues" evidence="1">
    <location>
        <begin position="45"/>
        <end position="62"/>
    </location>
</feature>
<sequence>MNLYRQTNRAVRRAHKSMARDVDVYNYEYDPTGDDNPYADGDWVETSSTPNTVPATIRSNTQSEDESGPDGADIAGDMTIYVDPNDAEIEIGEGDETRATEFIDSATERRYKALDYHYQGSLFEVHCEVL</sequence>
<evidence type="ECO:0000313" key="3">
    <source>
        <dbReference type="Proteomes" id="UP000011554"/>
    </source>
</evidence>
<organism evidence="2 3">
    <name type="scientific">Natrialba asiatica (strain ATCC 700177 / DSM 12278 / JCM 9576 / FERM P-10747 / NBRC 102637 / 172P1)</name>
    <dbReference type="NCBI Taxonomy" id="29540"/>
    <lineage>
        <taxon>Archaea</taxon>
        <taxon>Methanobacteriati</taxon>
        <taxon>Methanobacteriota</taxon>
        <taxon>Stenosarchaea group</taxon>
        <taxon>Halobacteria</taxon>
        <taxon>Halobacteriales</taxon>
        <taxon>Natrialbaceae</taxon>
        <taxon>Natrialba</taxon>
    </lineage>
</organism>
<keyword evidence="3" id="KW-1185">Reference proteome</keyword>
<reference evidence="2 3" key="1">
    <citation type="journal article" date="2014" name="PLoS Genet.">
        <title>Phylogenetically driven sequencing of extremely halophilic archaea reveals strategies for static and dynamic osmo-response.</title>
        <authorList>
            <person name="Becker E.A."/>
            <person name="Seitzer P.M."/>
            <person name="Tritt A."/>
            <person name="Larsen D."/>
            <person name="Krusor M."/>
            <person name="Yao A.I."/>
            <person name="Wu D."/>
            <person name="Madern D."/>
            <person name="Eisen J.A."/>
            <person name="Darling A.E."/>
            <person name="Facciotti M.T."/>
        </authorList>
    </citation>
    <scope>NUCLEOTIDE SEQUENCE [LARGE SCALE GENOMIC DNA]</scope>
    <source>
        <strain evidence="2 3">DSM 12278</strain>
    </source>
</reference>
<name>M0APW5_NATA1</name>
<feature type="region of interest" description="Disordered" evidence="1">
    <location>
        <begin position="36"/>
        <end position="75"/>
    </location>
</feature>
<dbReference type="OrthoDB" id="346188at2157"/>